<organism evidence="4 5">
    <name type="scientific">Physocladia obscura</name>
    <dbReference type="NCBI Taxonomy" id="109957"/>
    <lineage>
        <taxon>Eukaryota</taxon>
        <taxon>Fungi</taxon>
        <taxon>Fungi incertae sedis</taxon>
        <taxon>Chytridiomycota</taxon>
        <taxon>Chytridiomycota incertae sedis</taxon>
        <taxon>Chytridiomycetes</taxon>
        <taxon>Chytridiales</taxon>
        <taxon>Chytriomycetaceae</taxon>
        <taxon>Physocladia</taxon>
    </lineage>
</organism>
<dbReference type="Pfam" id="PF10455">
    <property type="entry name" value="BAR_2"/>
    <property type="match status" value="1"/>
</dbReference>
<dbReference type="InterPro" id="IPR045258">
    <property type="entry name" value="ACAP1/2/3-like"/>
</dbReference>
<proteinExistence type="predicted"/>
<dbReference type="Gene3D" id="1.20.1270.60">
    <property type="entry name" value="Arfaptin homology (AH) domain/BAR domain"/>
    <property type="match status" value="1"/>
</dbReference>
<dbReference type="InterPro" id="IPR027267">
    <property type="entry name" value="AH/BAR_dom_sf"/>
</dbReference>
<dbReference type="InterPro" id="IPR004148">
    <property type="entry name" value="BAR_dom"/>
</dbReference>
<keyword evidence="5" id="KW-1185">Reference proteome</keyword>
<dbReference type="PANTHER" id="PTHR23180">
    <property type="entry name" value="CENTAURIN/ARF"/>
    <property type="match status" value="1"/>
</dbReference>
<name>A0AAD5T5D5_9FUNG</name>
<evidence type="ECO:0000313" key="4">
    <source>
        <dbReference type="EMBL" id="KAJ3120719.1"/>
    </source>
</evidence>
<dbReference type="SMART" id="SM00721">
    <property type="entry name" value="BAR"/>
    <property type="match status" value="1"/>
</dbReference>
<dbReference type="GO" id="GO:0005737">
    <property type="term" value="C:cytoplasm"/>
    <property type="evidence" value="ECO:0007669"/>
    <property type="project" value="InterPro"/>
</dbReference>
<accession>A0AAD5T5D5</accession>
<evidence type="ECO:0000256" key="1">
    <source>
        <dbReference type="ARBA" id="ARBA00022723"/>
    </source>
</evidence>
<comment type="caution">
    <text evidence="4">The sequence shown here is derived from an EMBL/GenBank/DDBJ whole genome shotgun (WGS) entry which is preliminary data.</text>
</comment>
<evidence type="ECO:0000256" key="2">
    <source>
        <dbReference type="ARBA" id="ARBA00022833"/>
    </source>
</evidence>
<dbReference type="EMBL" id="JADGJH010000941">
    <property type="protein sequence ID" value="KAJ3120719.1"/>
    <property type="molecule type" value="Genomic_DNA"/>
</dbReference>
<evidence type="ECO:0000259" key="3">
    <source>
        <dbReference type="SMART" id="SM00721"/>
    </source>
</evidence>
<reference evidence="4" key="1">
    <citation type="submission" date="2020-05" db="EMBL/GenBank/DDBJ databases">
        <title>Phylogenomic resolution of chytrid fungi.</title>
        <authorList>
            <person name="Stajich J.E."/>
            <person name="Amses K."/>
            <person name="Simmons R."/>
            <person name="Seto K."/>
            <person name="Myers J."/>
            <person name="Bonds A."/>
            <person name="Quandt C.A."/>
            <person name="Barry K."/>
            <person name="Liu P."/>
            <person name="Grigoriev I."/>
            <person name="Longcore J.E."/>
            <person name="James T.Y."/>
        </authorList>
    </citation>
    <scope>NUCLEOTIDE SEQUENCE</scope>
    <source>
        <strain evidence="4">JEL0513</strain>
    </source>
</reference>
<feature type="domain" description="BAR" evidence="3">
    <location>
        <begin position="31"/>
        <end position="295"/>
    </location>
</feature>
<dbReference type="AlphaFoldDB" id="A0AAD5T5D5"/>
<dbReference type="PANTHER" id="PTHR23180:SF410">
    <property type="entry name" value="BAR DOMAIN PROTEIN (AFU_ORTHOLOGUE AFUA_2G11475)"/>
    <property type="match status" value="1"/>
</dbReference>
<protein>
    <recommendedName>
        <fullName evidence="3">BAR domain-containing protein</fullName>
    </recommendedName>
</protein>
<gene>
    <name evidence="4" type="ORF">HK100_012684</name>
</gene>
<dbReference type="GO" id="GO:0046872">
    <property type="term" value="F:metal ion binding"/>
    <property type="evidence" value="ECO:0007669"/>
    <property type="project" value="UniProtKB-KW"/>
</dbReference>
<keyword evidence="2" id="KW-0862">Zinc</keyword>
<dbReference type="SUPFAM" id="SSF103657">
    <property type="entry name" value="BAR/IMD domain-like"/>
    <property type="match status" value="1"/>
</dbReference>
<sequence>MATGLRAKSSVQNFREVANAAAERLKPLGNSAAQRFSMATQYAREKMNSANTDVTELPPKYRELEEKVDRIKAQHEAFLRLSGNYKRAHYDYVPVFSETAKDVVSTVSAGWTQLLTGSAPKESDHSTDVPPSLAHAFARAARSSIGHDSQEPMAVALSKFANTQEAVGDARQRMDAQIIARFHDPTTVALATTITAAIKARRHVAAARLTYDAARTKMKTINRSGNISNEEAVRVEMEAAEDQFVAAVDDAMAKMSLVIESTEPLKNLAELVAAQAKYYKEAYEAFAALTPEIDELQVTSEALSNSA</sequence>
<dbReference type="Proteomes" id="UP001211907">
    <property type="component" value="Unassembled WGS sequence"/>
</dbReference>
<dbReference type="InterPro" id="IPR018859">
    <property type="entry name" value="BAR_dom-cont"/>
</dbReference>
<keyword evidence="1" id="KW-0479">Metal-binding</keyword>
<evidence type="ECO:0000313" key="5">
    <source>
        <dbReference type="Proteomes" id="UP001211907"/>
    </source>
</evidence>
<dbReference type="GO" id="GO:0005096">
    <property type="term" value="F:GTPase activator activity"/>
    <property type="evidence" value="ECO:0007669"/>
    <property type="project" value="InterPro"/>
</dbReference>